<dbReference type="RefSeq" id="WP_182541062.1">
    <property type="nucleotide sequence ID" value="NZ_JACGXA010000001.1"/>
</dbReference>
<evidence type="ECO:0000313" key="2">
    <source>
        <dbReference type="EMBL" id="MBA8805303.1"/>
    </source>
</evidence>
<comment type="caution">
    <text evidence="2">The sequence shown here is derived from an EMBL/GenBank/DDBJ whole genome shotgun (WGS) entry which is preliminary data.</text>
</comment>
<reference evidence="2 3" key="1">
    <citation type="submission" date="2020-07" db="EMBL/GenBank/DDBJ databases">
        <title>Sequencing the genomes of 1000 actinobacteria strains.</title>
        <authorList>
            <person name="Klenk H.-P."/>
        </authorList>
    </citation>
    <scope>NUCLEOTIDE SEQUENCE [LARGE SCALE GENOMIC DNA]</scope>
    <source>
        <strain evidence="2 3">DSM 21349</strain>
    </source>
</reference>
<gene>
    <name evidence="2" type="ORF">FB382_003594</name>
</gene>
<dbReference type="Pfam" id="PF04480">
    <property type="entry name" value="DUF559"/>
    <property type="match status" value="1"/>
</dbReference>
<dbReference type="EMBL" id="JACGXA010000001">
    <property type="protein sequence ID" value="MBA8805303.1"/>
    <property type="molecule type" value="Genomic_DNA"/>
</dbReference>
<accession>A0A7W3PB46</accession>
<dbReference type="InterPro" id="IPR007569">
    <property type="entry name" value="DUF559"/>
</dbReference>
<dbReference type="InterPro" id="IPR011335">
    <property type="entry name" value="Restrct_endonuc-II-like"/>
</dbReference>
<protein>
    <submittedName>
        <fullName evidence="2">Putative transcriptional regulator</fullName>
    </submittedName>
</protein>
<dbReference type="Gene3D" id="3.40.960.10">
    <property type="entry name" value="VSR Endonuclease"/>
    <property type="match status" value="1"/>
</dbReference>
<dbReference type="SUPFAM" id="SSF52980">
    <property type="entry name" value="Restriction endonuclease-like"/>
    <property type="match status" value="1"/>
</dbReference>
<sequence>MESIWPDQPFTLAAIRERRLRPSDVRRGLRRGELSSPLRGVYLRSDLPDTFELRVAAVAQVVTPHHVVTDRTAAWLHGVDVHSFAEHDVPLPVEVCALRWHEPTSLPGVDGWTRDLAPDDVMTVQGLHVTTPLRTALDLGCCLRRREAFGAMVALAHEHGLTRAQLLQELARRYRRRRGVIQARRLAALVDPRMESQREAWVFLEIAEAGLALPEPQVWIEVDGVPTFRLDFAYRRARVAVEYDGEEAHEGSDQREYDERRRAWLRAHGWTVIVVRAGDFTGDALTHWLQQVSEALRSSYTTRRW</sequence>
<proteinExistence type="predicted"/>
<feature type="domain" description="DUF559" evidence="1">
    <location>
        <begin position="228"/>
        <end position="276"/>
    </location>
</feature>
<name>A0A7W3PB46_9ACTN</name>
<organism evidence="2 3">
    <name type="scientific">Nocardioides ginsengisegetis</name>
    <dbReference type="NCBI Taxonomy" id="661491"/>
    <lineage>
        <taxon>Bacteria</taxon>
        <taxon>Bacillati</taxon>
        <taxon>Actinomycetota</taxon>
        <taxon>Actinomycetes</taxon>
        <taxon>Propionibacteriales</taxon>
        <taxon>Nocardioidaceae</taxon>
        <taxon>Nocardioides</taxon>
    </lineage>
</organism>
<evidence type="ECO:0000313" key="3">
    <source>
        <dbReference type="Proteomes" id="UP000580910"/>
    </source>
</evidence>
<evidence type="ECO:0000259" key="1">
    <source>
        <dbReference type="Pfam" id="PF04480"/>
    </source>
</evidence>
<dbReference type="Proteomes" id="UP000580910">
    <property type="component" value="Unassembled WGS sequence"/>
</dbReference>
<keyword evidence="3" id="KW-1185">Reference proteome</keyword>
<dbReference type="AlphaFoldDB" id="A0A7W3PB46"/>